<dbReference type="PANTHER" id="PTHR36438:SF1">
    <property type="entry name" value="IRON-SULFUR CLUSTER REPAIR PROTEIN YTFE"/>
    <property type="match status" value="1"/>
</dbReference>
<reference evidence="2" key="1">
    <citation type="submission" date="2018-06" db="EMBL/GenBank/DDBJ databases">
        <authorList>
            <person name="Zhirakovskaya E."/>
        </authorList>
    </citation>
    <scope>NUCLEOTIDE SEQUENCE</scope>
</reference>
<evidence type="ECO:0000256" key="1">
    <source>
        <dbReference type="ARBA" id="ARBA00004496"/>
    </source>
</evidence>
<dbReference type="EMBL" id="UOEL01000111">
    <property type="protein sequence ID" value="VAW13921.1"/>
    <property type="molecule type" value="Genomic_DNA"/>
</dbReference>
<gene>
    <name evidence="2" type="ORF">MNBD_BACTEROID03-2446</name>
</gene>
<dbReference type="GO" id="GO:0005737">
    <property type="term" value="C:cytoplasm"/>
    <property type="evidence" value="ECO:0007669"/>
    <property type="project" value="UniProtKB-SubCell"/>
</dbReference>
<name>A0A3B0T595_9ZZZZ</name>
<dbReference type="PANTHER" id="PTHR36438">
    <property type="entry name" value="IRON-SULFUR CLUSTER REPAIR PROTEIN YTFE"/>
    <property type="match status" value="1"/>
</dbReference>
<comment type="subcellular location">
    <subcellularLocation>
        <location evidence="1">Cytoplasm</location>
    </subcellularLocation>
</comment>
<dbReference type="Gene3D" id="1.20.120.520">
    <property type="entry name" value="nmb1532 protein domain like"/>
    <property type="match status" value="1"/>
</dbReference>
<proteinExistence type="predicted"/>
<evidence type="ECO:0000313" key="2">
    <source>
        <dbReference type="EMBL" id="VAW13921.1"/>
    </source>
</evidence>
<dbReference type="AlphaFoldDB" id="A0A3B0T595"/>
<protein>
    <submittedName>
        <fullName evidence="2">Uncharacterized protein</fullName>
    </submittedName>
</protein>
<dbReference type="InterPro" id="IPR019903">
    <property type="entry name" value="RIC_family"/>
</dbReference>
<organism evidence="2">
    <name type="scientific">hydrothermal vent metagenome</name>
    <dbReference type="NCBI Taxonomy" id="652676"/>
    <lineage>
        <taxon>unclassified sequences</taxon>
        <taxon>metagenomes</taxon>
        <taxon>ecological metagenomes</taxon>
    </lineage>
</organism>
<accession>A0A3B0T595</accession>
<sequence>MITTFTSPSESTCQNRIAEHVFNRFGIDPRATDKIHENTALIEVNPDFLVDILNVFSRNQDIDYSVFEKYSVPVLVDYLLRSHTYYLEKILPEIGQSIAILLGNYDEKSALLEILYKFYFSYKTDLQEHFIEEEELLFPYANQLHKAVYFKTEINFFANFLQDYSINDFAENHSDTEEELINIINILSEYDPPSTNKSSFRILIEQLRNFEHDLEIHAFIEDRVLMPKLVQLEQNLRFEINN</sequence>